<dbReference type="RefSeq" id="WP_179406473.1">
    <property type="nucleotide sequence ID" value="NZ_BMGF01000001.1"/>
</dbReference>
<sequence>MTETMRWGWIATGLAALLILLIVLAWHDAGREPVAPIVEPVPVPDLPA</sequence>
<evidence type="ECO:0000313" key="1">
    <source>
        <dbReference type="EMBL" id="NYH94572.1"/>
    </source>
</evidence>
<proteinExistence type="predicted"/>
<dbReference type="EMBL" id="JACBZF010000001">
    <property type="protein sequence ID" value="NYH94572.1"/>
    <property type="molecule type" value="Genomic_DNA"/>
</dbReference>
<dbReference type="Proteomes" id="UP000522081">
    <property type="component" value="Unassembled WGS sequence"/>
</dbReference>
<organism evidence="1 2">
    <name type="scientific">Novosphingobium marinum</name>
    <dbReference type="NCBI Taxonomy" id="1514948"/>
    <lineage>
        <taxon>Bacteria</taxon>
        <taxon>Pseudomonadati</taxon>
        <taxon>Pseudomonadota</taxon>
        <taxon>Alphaproteobacteria</taxon>
        <taxon>Sphingomonadales</taxon>
        <taxon>Sphingomonadaceae</taxon>
        <taxon>Novosphingobium</taxon>
    </lineage>
</organism>
<comment type="caution">
    <text evidence="1">The sequence shown here is derived from an EMBL/GenBank/DDBJ whole genome shotgun (WGS) entry which is preliminary data.</text>
</comment>
<name>A0A7Y9XU80_9SPHN</name>
<dbReference type="AlphaFoldDB" id="A0A7Y9XU80"/>
<protein>
    <submittedName>
        <fullName evidence="1">Uncharacterized protein</fullName>
    </submittedName>
</protein>
<keyword evidence="2" id="KW-1185">Reference proteome</keyword>
<evidence type="ECO:0000313" key="2">
    <source>
        <dbReference type="Proteomes" id="UP000522081"/>
    </source>
</evidence>
<reference evidence="1 2" key="1">
    <citation type="submission" date="2020-07" db="EMBL/GenBank/DDBJ databases">
        <title>Genomic Encyclopedia of Type Strains, Phase IV (KMG-IV): sequencing the most valuable type-strain genomes for metagenomic binning, comparative biology and taxonomic classification.</title>
        <authorList>
            <person name="Goeker M."/>
        </authorList>
    </citation>
    <scope>NUCLEOTIDE SEQUENCE [LARGE SCALE GENOMIC DNA]</scope>
    <source>
        <strain evidence="1 2">DSM 29043</strain>
    </source>
</reference>
<accession>A0A7Y9XU80</accession>
<gene>
    <name evidence="1" type="ORF">FHS75_000877</name>
</gene>